<feature type="transmembrane region" description="Helical" evidence="1">
    <location>
        <begin position="35"/>
        <end position="55"/>
    </location>
</feature>
<dbReference type="AlphaFoldDB" id="A0A387HE12"/>
<keyword evidence="1" id="KW-0472">Membrane</keyword>
<feature type="transmembrane region" description="Helical" evidence="1">
    <location>
        <begin position="149"/>
        <end position="173"/>
    </location>
</feature>
<dbReference type="Proteomes" id="UP000271554">
    <property type="component" value="Chromosome"/>
</dbReference>
<evidence type="ECO:0008006" key="4">
    <source>
        <dbReference type="Google" id="ProtNLM"/>
    </source>
</evidence>
<keyword evidence="1" id="KW-1133">Transmembrane helix</keyword>
<feature type="transmembrane region" description="Helical" evidence="1">
    <location>
        <begin position="116"/>
        <end position="137"/>
    </location>
</feature>
<reference evidence="2 3" key="1">
    <citation type="submission" date="2018-10" db="EMBL/GenBank/DDBJ databases">
        <title>Relationship between Morphology and Antimicrobial Activity in Streptomyces.</title>
        <authorList>
            <person name="Kang H.J."/>
            <person name="Kim S.B."/>
        </authorList>
    </citation>
    <scope>NUCLEOTIDE SEQUENCE [LARGE SCALE GENOMIC DNA]</scope>
    <source>
        <strain evidence="2 3">BH38</strain>
    </source>
</reference>
<proteinExistence type="predicted"/>
<feature type="transmembrane region" description="Helical" evidence="1">
    <location>
        <begin position="82"/>
        <end position="104"/>
    </location>
</feature>
<sequence length="350" mass="36627">MHGGRSRQRPTPNALFYYYANKGVFVNRFRYRTTALAVLPFLLALAVDLVAYALLRDRLPDRLASHFTGNGQSDDTQSRGSYLIAALALHLGLGAVWGLLAYAAKPAARGLRATLAGGYATAGLVGYLLVAVLVANADATDPARVRLPWWQIAVGAGVGALATALGLLLMTLLGPAPAAPEPSPVPGEPPRLDLAEGETAGWMRRAPSRVLLVVGAALIAAGVALLSTVGASPAIGVLVGGLACLAFSCPYVTVDRHGLTARPTALPWPRIRVPVSDVDSAVSRDVKILAEYGGWGYRVRPGGSGLMLRSGEAIVVRRRNGREFAVTVDDSVTGAALLNTLAGREGAKRR</sequence>
<keyword evidence="1" id="KW-0812">Transmembrane</keyword>
<dbReference type="KEGG" id="shun:DWB77_02628"/>
<dbReference type="EMBL" id="CP032698">
    <property type="protein sequence ID" value="AYG80493.1"/>
    <property type="molecule type" value="Genomic_DNA"/>
</dbReference>
<gene>
    <name evidence="2" type="ORF">DWB77_02628</name>
</gene>
<evidence type="ECO:0000313" key="3">
    <source>
        <dbReference type="Proteomes" id="UP000271554"/>
    </source>
</evidence>
<evidence type="ECO:0000313" key="2">
    <source>
        <dbReference type="EMBL" id="AYG80493.1"/>
    </source>
</evidence>
<name>A0A387HE12_9ACTN</name>
<accession>A0A387HE12</accession>
<feature type="transmembrane region" description="Helical" evidence="1">
    <location>
        <begin position="210"/>
        <end position="229"/>
    </location>
</feature>
<keyword evidence="3" id="KW-1185">Reference proteome</keyword>
<organism evidence="2 3">
    <name type="scientific">Streptomyces hundungensis</name>
    <dbReference type="NCBI Taxonomy" id="1077946"/>
    <lineage>
        <taxon>Bacteria</taxon>
        <taxon>Bacillati</taxon>
        <taxon>Actinomycetota</taxon>
        <taxon>Actinomycetes</taxon>
        <taxon>Kitasatosporales</taxon>
        <taxon>Streptomycetaceae</taxon>
        <taxon>Streptomyces</taxon>
    </lineage>
</organism>
<protein>
    <recommendedName>
        <fullName evidence="4">DUF1648 domain-containing protein</fullName>
    </recommendedName>
</protein>
<feature type="transmembrane region" description="Helical" evidence="1">
    <location>
        <begin position="235"/>
        <end position="254"/>
    </location>
</feature>
<evidence type="ECO:0000256" key="1">
    <source>
        <dbReference type="SAM" id="Phobius"/>
    </source>
</evidence>